<dbReference type="Proteomes" id="UP000308197">
    <property type="component" value="Unassembled WGS sequence"/>
</dbReference>
<feature type="transmembrane region" description="Helical" evidence="2">
    <location>
        <begin position="46"/>
        <end position="70"/>
    </location>
</feature>
<feature type="transmembrane region" description="Helical" evidence="2">
    <location>
        <begin position="156"/>
        <end position="180"/>
    </location>
</feature>
<evidence type="ECO:0000259" key="3">
    <source>
        <dbReference type="Pfam" id="PF20152"/>
    </source>
</evidence>
<gene>
    <name evidence="4" type="ORF">K466DRAFT_595225</name>
</gene>
<feature type="transmembrane region" description="Helical" evidence="2">
    <location>
        <begin position="120"/>
        <end position="144"/>
    </location>
</feature>
<accession>A0A5C3PSU5</accession>
<feature type="transmembrane region" description="Helical" evidence="2">
    <location>
        <begin position="192"/>
        <end position="214"/>
    </location>
</feature>
<evidence type="ECO:0000313" key="5">
    <source>
        <dbReference type="Proteomes" id="UP000308197"/>
    </source>
</evidence>
<dbReference type="Pfam" id="PF20152">
    <property type="entry name" value="DUF6534"/>
    <property type="match status" value="1"/>
</dbReference>
<organism evidence="4 5">
    <name type="scientific">Polyporus arcularius HHB13444</name>
    <dbReference type="NCBI Taxonomy" id="1314778"/>
    <lineage>
        <taxon>Eukaryota</taxon>
        <taxon>Fungi</taxon>
        <taxon>Dikarya</taxon>
        <taxon>Basidiomycota</taxon>
        <taxon>Agaricomycotina</taxon>
        <taxon>Agaricomycetes</taxon>
        <taxon>Polyporales</taxon>
        <taxon>Polyporaceae</taxon>
        <taxon>Polyporus</taxon>
    </lineage>
</organism>
<sequence>MAPSLDDTMGAFLVGAFIGTLLQGVGFHQTYRYFRLYPGDPAYLKLWVIMLLFMELVNTALVMHTCYFYLVTNYFNPLVLLGGPVWSLKLLPVPASLSAVITQAFFARRIYLVNKKLRPVAVLAVVLMIAFCGCFVALTCIGWNKPTMAEFLDLSWLASTASGLIMAADLMMTVVLIWFLRHNRTGVTRTDSLLDVLILYAVSSGLLICIFNVLNVVSSLLWPDNMIFTAFCFILTKLYSNTFLVSLNARQSLVVDRGGMVNDSAPFSPTIVHASHPSSMGMHRRVNVPELRYDQSVGPRGSKVIELKVVTQLVNSDSRTDVGHIADSPLSPDRDTLTS</sequence>
<protein>
    <recommendedName>
        <fullName evidence="3">DUF6534 domain-containing protein</fullName>
    </recommendedName>
</protein>
<reference evidence="4 5" key="1">
    <citation type="journal article" date="2019" name="Nat. Ecol. Evol.">
        <title>Megaphylogeny resolves global patterns of mushroom evolution.</title>
        <authorList>
            <person name="Varga T."/>
            <person name="Krizsan K."/>
            <person name="Foldi C."/>
            <person name="Dima B."/>
            <person name="Sanchez-Garcia M."/>
            <person name="Sanchez-Ramirez S."/>
            <person name="Szollosi G.J."/>
            <person name="Szarkandi J.G."/>
            <person name="Papp V."/>
            <person name="Albert L."/>
            <person name="Andreopoulos W."/>
            <person name="Angelini C."/>
            <person name="Antonin V."/>
            <person name="Barry K.W."/>
            <person name="Bougher N.L."/>
            <person name="Buchanan P."/>
            <person name="Buyck B."/>
            <person name="Bense V."/>
            <person name="Catcheside P."/>
            <person name="Chovatia M."/>
            <person name="Cooper J."/>
            <person name="Damon W."/>
            <person name="Desjardin D."/>
            <person name="Finy P."/>
            <person name="Geml J."/>
            <person name="Haridas S."/>
            <person name="Hughes K."/>
            <person name="Justo A."/>
            <person name="Karasinski D."/>
            <person name="Kautmanova I."/>
            <person name="Kiss B."/>
            <person name="Kocsube S."/>
            <person name="Kotiranta H."/>
            <person name="LaButti K.M."/>
            <person name="Lechner B.E."/>
            <person name="Liimatainen K."/>
            <person name="Lipzen A."/>
            <person name="Lukacs Z."/>
            <person name="Mihaltcheva S."/>
            <person name="Morgado L.N."/>
            <person name="Niskanen T."/>
            <person name="Noordeloos M.E."/>
            <person name="Ohm R.A."/>
            <person name="Ortiz-Santana B."/>
            <person name="Ovrebo C."/>
            <person name="Racz N."/>
            <person name="Riley R."/>
            <person name="Savchenko A."/>
            <person name="Shiryaev A."/>
            <person name="Soop K."/>
            <person name="Spirin V."/>
            <person name="Szebenyi C."/>
            <person name="Tomsovsky M."/>
            <person name="Tulloss R.E."/>
            <person name="Uehling J."/>
            <person name="Grigoriev I.V."/>
            <person name="Vagvolgyi C."/>
            <person name="Papp T."/>
            <person name="Martin F.M."/>
            <person name="Miettinen O."/>
            <person name="Hibbett D.S."/>
            <person name="Nagy L.G."/>
        </authorList>
    </citation>
    <scope>NUCLEOTIDE SEQUENCE [LARGE SCALE GENOMIC DNA]</scope>
    <source>
        <strain evidence="4 5">HHB13444</strain>
    </source>
</reference>
<keyword evidence="2" id="KW-1133">Transmembrane helix</keyword>
<keyword evidence="5" id="KW-1185">Reference proteome</keyword>
<keyword evidence="2" id="KW-0472">Membrane</keyword>
<dbReference type="InterPro" id="IPR045339">
    <property type="entry name" value="DUF6534"/>
</dbReference>
<dbReference type="AlphaFoldDB" id="A0A5C3PSU5"/>
<evidence type="ECO:0000256" key="1">
    <source>
        <dbReference type="SAM" id="MobiDB-lite"/>
    </source>
</evidence>
<feature type="transmembrane region" description="Helical" evidence="2">
    <location>
        <begin position="226"/>
        <end position="247"/>
    </location>
</feature>
<dbReference type="PANTHER" id="PTHR40465">
    <property type="entry name" value="CHROMOSOME 1, WHOLE GENOME SHOTGUN SEQUENCE"/>
    <property type="match status" value="1"/>
</dbReference>
<feature type="domain" description="DUF6534" evidence="3">
    <location>
        <begin position="166"/>
        <end position="252"/>
    </location>
</feature>
<keyword evidence="2" id="KW-0812">Transmembrane</keyword>
<dbReference type="EMBL" id="ML210998">
    <property type="protein sequence ID" value="TFK92471.1"/>
    <property type="molecule type" value="Genomic_DNA"/>
</dbReference>
<dbReference type="InParanoid" id="A0A5C3PSU5"/>
<name>A0A5C3PSU5_9APHY</name>
<feature type="transmembrane region" description="Helical" evidence="2">
    <location>
        <begin position="12"/>
        <end position="34"/>
    </location>
</feature>
<feature type="region of interest" description="Disordered" evidence="1">
    <location>
        <begin position="320"/>
        <end position="339"/>
    </location>
</feature>
<evidence type="ECO:0000256" key="2">
    <source>
        <dbReference type="SAM" id="Phobius"/>
    </source>
</evidence>
<proteinExistence type="predicted"/>
<evidence type="ECO:0000313" key="4">
    <source>
        <dbReference type="EMBL" id="TFK92471.1"/>
    </source>
</evidence>
<dbReference type="PANTHER" id="PTHR40465:SF1">
    <property type="entry name" value="DUF6534 DOMAIN-CONTAINING PROTEIN"/>
    <property type="match status" value="1"/>
</dbReference>